<dbReference type="EC" id="2.7.13.3" evidence="2"/>
<evidence type="ECO:0000256" key="5">
    <source>
        <dbReference type="SAM" id="Phobius"/>
    </source>
</evidence>
<evidence type="ECO:0000256" key="4">
    <source>
        <dbReference type="SAM" id="Coils"/>
    </source>
</evidence>
<evidence type="ECO:0000256" key="1">
    <source>
        <dbReference type="ARBA" id="ARBA00000085"/>
    </source>
</evidence>
<feature type="transmembrane region" description="Helical" evidence="5">
    <location>
        <begin position="199"/>
        <end position="222"/>
    </location>
</feature>
<dbReference type="Proteomes" id="UP001500552">
    <property type="component" value="Unassembled WGS sequence"/>
</dbReference>
<keyword evidence="3" id="KW-0597">Phosphoprotein</keyword>
<feature type="transmembrane region" description="Helical" evidence="5">
    <location>
        <begin position="261"/>
        <end position="284"/>
    </location>
</feature>
<sequence length="725" mass="81629">MKAAVLLCFFFAFVQLKAQHKADRVFQLQQIPEEGVLLDTGWKYQAGDNPAWAEPGFDDAQWQPINPTQDIHELTQVPENGIGWFRLHLSLDTTVRKQQLALLIQQSGASEIYLNGTLIHRFGSVSIEPGEVKAYDPMWRPVMVPFTKEAHQVLAVRYALEPGLSYTTMFETSNPALRISINNLITAIENHEYFFTRLLIFWTFMIGACALLIFLHTAFYVFHPQQKANLSFALFAFFFIAQNIIRVWIFVDGHVVSSRFLLYNTCFSLLLIADMFLLTAIYQLSNTKRDSLFLGLLILVVISVFFIIPQYGWGWIVGGAFLEVLIKLNILRVALQSANRGKRGAWFIAWGAVACLLFFVIFLSLGVLTREFLIGVSPFRSMLYVISVLSIPIATSIYLGLDFAFINNTLKKKLEEVEELSQKTISQEKEKQELLASQNETLERQVEERTAALQESLEELRSTQVQLIQKEKMASLGELMAGIAHEIQNPLNFINNFSEVNKELIEEMQENLHTGQVKEAGAIASGLRENSIKISHHGKRADAIVKNMLEHSRTTKGEKQLTDINALVDEYLRLAYHGVRAKNKAFCAVIKTDFGARTGPVNIVPQDFGRVLLNLFNNAFYATQQKKAAMGDTYLPEVRVCTSCEHGNLEIRVRDNGTGISEKVRAKIFQPFFTTKPSGQGTGLGLSLSYDIITKGHGGELRVESREGEYSEFIIYIPASVVAAA</sequence>
<dbReference type="Gene3D" id="3.30.565.10">
    <property type="entry name" value="Histidine kinase-like ATPase, C-terminal domain"/>
    <property type="match status" value="1"/>
</dbReference>
<comment type="caution">
    <text evidence="8">The sequence shown here is derived from an EMBL/GenBank/DDBJ whole genome shotgun (WGS) entry which is preliminary data.</text>
</comment>
<keyword evidence="4" id="KW-0175">Coiled coil</keyword>
<dbReference type="InterPro" id="IPR036097">
    <property type="entry name" value="HisK_dim/P_sf"/>
</dbReference>
<keyword evidence="6" id="KW-0732">Signal</keyword>
<dbReference type="SUPFAM" id="SSF47384">
    <property type="entry name" value="Homodimeric domain of signal transducing histidine kinase"/>
    <property type="match status" value="1"/>
</dbReference>
<dbReference type="SUPFAM" id="SSF55874">
    <property type="entry name" value="ATPase domain of HSP90 chaperone/DNA topoisomerase II/histidine kinase"/>
    <property type="match status" value="1"/>
</dbReference>
<feature type="transmembrane region" description="Helical" evidence="5">
    <location>
        <begin position="291"/>
        <end position="308"/>
    </location>
</feature>
<dbReference type="InterPro" id="IPR036890">
    <property type="entry name" value="HATPase_C_sf"/>
</dbReference>
<evidence type="ECO:0000313" key="9">
    <source>
        <dbReference type="Proteomes" id="UP001500552"/>
    </source>
</evidence>
<dbReference type="EMBL" id="BAABHC010000002">
    <property type="protein sequence ID" value="GAA4424956.1"/>
    <property type="molecule type" value="Genomic_DNA"/>
</dbReference>
<dbReference type="PRINTS" id="PR00344">
    <property type="entry name" value="BCTRLSENSOR"/>
</dbReference>
<evidence type="ECO:0000256" key="3">
    <source>
        <dbReference type="ARBA" id="ARBA00022553"/>
    </source>
</evidence>
<gene>
    <name evidence="8" type="ORF">GCM10023188_05390</name>
</gene>
<feature type="coiled-coil region" evidence="4">
    <location>
        <begin position="403"/>
        <end position="463"/>
    </location>
</feature>
<dbReference type="SMART" id="SM00387">
    <property type="entry name" value="HATPase_c"/>
    <property type="match status" value="1"/>
</dbReference>
<dbReference type="PANTHER" id="PTHR43065">
    <property type="entry name" value="SENSOR HISTIDINE KINASE"/>
    <property type="match status" value="1"/>
</dbReference>
<feature type="transmembrane region" description="Helical" evidence="5">
    <location>
        <begin position="347"/>
        <end position="369"/>
    </location>
</feature>
<dbReference type="PANTHER" id="PTHR43065:SF42">
    <property type="entry name" value="TWO-COMPONENT SENSOR PPRA"/>
    <property type="match status" value="1"/>
</dbReference>
<feature type="transmembrane region" description="Helical" evidence="5">
    <location>
        <begin position="381"/>
        <end position="405"/>
    </location>
</feature>
<feature type="signal peptide" evidence="6">
    <location>
        <begin position="1"/>
        <end position="18"/>
    </location>
</feature>
<dbReference type="SUPFAM" id="SSF49785">
    <property type="entry name" value="Galactose-binding domain-like"/>
    <property type="match status" value="1"/>
</dbReference>
<dbReference type="PROSITE" id="PS50109">
    <property type="entry name" value="HIS_KIN"/>
    <property type="match status" value="1"/>
</dbReference>
<evidence type="ECO:0000259" key="7">
    <source>
        <dbReference type="PROSITE" id="PS50109"/>
    </source>
</evidence>
<organism evidence="8 9">
    <name type="scientific">Pontibacter saemangeumensis</name>
    <dbReference type="NCBI Taxonomy" id="1084525"/>
    <lineage>
        <taxon>Bacteria</taxon>
        <taxon>Pseudomonadati</taxon>
        <taxon>Bacteroidota</taxon>
        <taxon>Cytophagia</taxon>
        <taxon>Cytophagales</taxon>
        <taxon>Hymenobacteraceae</taxon>
        <taxon>Pontibacter</taxon>
    </lineage>
</organism>
<feature type="domain" description="Histidine kinase" evidence="7">
    <location>
        <begin position="482"/>
        <end position="721"/>
    </location>
</feature>
<protein>
    <recommendedName>
        <fullName evidence="2">histidine kinase</fullName>
        <ecNumber evidence="2">2.7.13.3</ecNumber>
    </recommendedName>
</protein>
<dbReference type="Gene3D" id="1.10.287.130">
    <property type="match status" value="1"/>
</dbReference>
<evidence type="ECO:0000256" key="6">
    <source>
        <dbReference type="SAM" id="SignalP"/>
    </source>
</evidence>
<dbReference type="RefSeq" id="WP_345156609.1">
    <property type="nucleotide sequence ID" value="NZ_BAABHC010000002.1"/>
</dbReference>
<proteinExistence type="predicted"/>
<dbReference type="Gene3D" id="2.60.120.260">
    <property type="entry name" value="Galactose-binding domain-like"/>
    <property type="match status" value="1"/>
</dbReference>
<feature type="transmembrane region" description="Helical" evidence="5">
    <location>
        <begin position="229"/>
        <end position="249"/>
    </location>
</feature>
<dbReference type="InterPro" id="IPR008979">
    <property type="entry name" value="Galactose-bd-like_sf"/>
</dbReference>
<dbReference type="InterPro" id="IPR005467">
    <property type="entry name" value="His_kinase_dom"/>
</dbReference>
<keyword evidence="5" id="KW-0812">Transmembrane</keyword>
<feature type="transmembrane region" description="Helical" evidence="5">
    <location>
        <begin position="314"/>
        <end position="335"/>
    </location>
</feature>
<dbReference type="InterPro" id="IPR003594">
    <property type="entry name" value="HATPase_dom"/>
</dbReference>
<accession>A0ABP8L8M2</accession>
<keyword evidence="5" id="KW-1133">Transmembrane helix</keyword>
<evidence type="ECO:0000256" key="2">
    <source>
        <dbReference type="ARBA" id="ARBA00012438"/>
    </source>
</evidence>
<keyword evidence="9" id="KW-1185">Reference proteome</keyword>
<name>A0ABP8L8M2_9BACT</name>
<dbReference type="CDD" id="cd00082">
    <property type="entry name" value="HisKA"/>
    <property type="match status" value="1"/>
</dbReference>
<dbReference type="Pfam" id="PF02518">
    <property type="entry name" value="HATPase_c"/>
    <property type="match status" value="1"/>
</dbReference>
<evidence type="ECO:0000313" key="8">
    <source>
        <dbReference type="EMBL" id="GAA4424956.1"/>
    </source>
</evidence>
<reference evidence="9" key="1">
    <citation type="journal article" date="2019" name="Int. J. Syst. Evol. Microbiol.">
        <title>The Global Catalogue of Microorganisms (GCM) 10K type strain sequencing project: providing services to taxonomists for standard genome sequencing and annotation.</title>
        <authorList>
            <consortium name="The Broad Institute Genomics Platform"/>
            <consortium name="The Broad Institute Genome Sequencing Center for Infectious Disease"/>
            <person name="Wu L."/>
            <person name="Ma J."/>
        </authorList>
    </citation>
    <scope>NUCLEOTIDE SEQUENCE [LARGE SCALE GENOMIC DNA]</scope>
    <source>
        <strain evidence="9">JCM 17926</strain>
    </source>
</reference>
<dbReference type="InterPro" id="IPR003661">
    <property type="entry name" value="HisK_dim/P_dom"/>
</dbReference>
<comment type="catalytic activity">
    <reaction evidence="1">
        <text>ATP + protein L-histidine = ADP + protein N-phospho-L-histidine.</text>
        <dbReference type="EC" id="2.7.13.3"/>
    </reaction>
</comment>
<feature type="chain" id="PRO_5045471450" description="histidine kinase" evidence="6">
    <location>
        <begin position="19"/>
        <end position="725"/>
    </location>
</feature>
<dbReference type="InterPro" id="IPR004358">
    <property type="entry name" value="Sig_transdc_His_kin-like_C"/>
</dbReference>
<keyword evidence="5" id="KW-0472">Membrane</keyword>